<gene>
    <name evidence="1" type="ORF">BLE401_10145</name>
</gene>
<evidence type="ECO:0000313" key="1">
    <source>
        <dbReference type="EMBL" id="AUI69022.1"/>
    </source>
</evidence>
<dbReference type="OrthoDB" id="1426235at2"/>
<sequence>MQPTVNIDNLPTFSHPCIGRKTLLTEIDSAFLNKHISVLTITAAAGVGKSMVLREWLTSIAPDYQGACFVFGWSFYGQGNDYPQFSSSIFFEQALIFFGHQGALPQNDEAKAKRLVELLHEQAFILVLDGIEPLQYPVSTKGGVCADLGFKTFLQELKAQSFDEKQLVLLTSRQPIIELQDRDSKSVCHLNVDNLNAGESANFLKLLGVQGTTWQLVGLAKLLGGHALALSLLGGMLVDAYANDLTTAPTQLPALFADEEWGGQALRVLRFYDENCWASNAPERVFLQLLSLFDRAMSEAEHEVLFRQAKLAQSVATCSAEEWQDIRQRLAKVGLLYTYNTHNTHSWDTHPVIRAYFREQLRTQRLDLWEQAHHVLFQYFQTTLSKDVPDTFGDLEPLYRAVAHGCMAGEYQAAMLVYSDSILHEDAYFSINTFGSFSADLALLAHFFPQKNWTTPQSTLPEKEQAFLFAQTAFLLCALGRLEEALEPLQAAAELKQRQEDWHNAALSIVNRVDLLTALGKLCEAEEVAQQAIEWAERGHHLSSRMQSHAKFAAVLHQLGDLEYSLSAFKLAEQIQQEDQPQHPYLYSLAGAQYCNLLLDMAQDTAAREDILQRGQTILTLAESELGVSSVAFANLSMGRILSALQKPVDALAFLNNVLQDMRQTELFLFMPEALLVRANIYRQLGDILRAQKDINETIEIVNRTNMRLYEVEARLLQTHLILDAQRKRRLPTSAEEMSNKTEKLYQRIVRLIYHLNNGLHVADLSLLNARIAYYSKRQTDAKDNLELARQRIVSVGQWQLMQTWESIRIEIESA</sequence>
<dbReference type="SUPFAM" id="SSF52540">
    <property type="entry name" value="P-loop containing nucleoside triphosphate hydrolases"/>
    <property type="match status" value="1"/>
</dbReference>
<proteinExistence type="predicted"/>
<accession>A0A2N9YEW3</accession>
<dbReference type="KEGG" id="blep:AL038_14110"/>
<dbReference type="AlphaFoldDB" id="A0A2N9YEW3"/>
<dbReference type="PANTHER" id="PTHR47691:SF3">
    <property type="entry name" value="HTH-TYPE TRANSCRIPTIONAL REGULATOR RV0890C-RELATED"/>
    <property type="match status" value="1"/>
</dbReference>
<reference evidence="2" key="1">
    <citation type="submission" date="2016-12" db="EMBL/GenBank/DDBJ databases">
        <title>Complete Genome Sequence of Beggiatoa leptomitiformis D-401.</title>
        <authorList>
            <person name="Fomenkov A."/>
            <person name="Vincze T."/>
            <person name="Grabovich M."/>
            <person name="Anton B.P."/>
            <person name="Dubinina G."/>
            <person name="Orlova M."/>
            <person name="Belousova E."/>
            <person name="Roberts R.J."/>
        </authorList>
    </citation>
    <scope>NUCLEOTIDE SEQUENCE [LARGE SCALE GENOMIC DNA]</scope>
    <source>
        <strain evidence="2">D-401</strain>
    </source>
</reference>
<keyword evidence="2" id="KW-1185">Reference proteome</keyword>
<dbReference type="Proteomes" id="UP000234271">
    <property type="component" value="Chromosome"/>
</dbReference>
<protein>
    <submittedName>
        <fullName evidence="1">Uncharacterized protein</fullName>
    </submittedName>
</protein>
<name>A0A2N9YEW3_9GAMM</name>
<dbReference type="EMBL" id="CP018889">
    <property type="protein sequence ID" value="AUI69022.1"/>
    <property type="molecule type" value="Genomic_DNA"/>
</dbReference>
<dbReference type="PANTHER" id="PTHR47691">
    <property type="entry name" value="REGULATOR-RELATED"/>
    <property type="match status" value="1"/>
</dbReference>
<organism evidence="1 2">
    <name type="scientific">Beggiatoa leptomitoformis</name>
    <dbReference type="NCBI Taxonomy" id="288004"/>
    <lineage>
        <taxon>Bacteria</taxon>
        <taxon>Pseudomonadati</taxon>
        <taxon>Pseudomonadota</taxon>
        <taxon>Gammaproteobacteria</taxon>
        <taxon>Thiotrichales</taxon>
        <taxon>Thiotrichaceae</taxon>
        <taxon>Beggiatoa</taxon>
    </lineage>
</organism>
<dbReference type="RefSeq" id="WP_062153868.1">
    <property type="nucleotide sequence ID" value="NZ_CP012373.2"/>
</dbReference>
<dbReference type="InterPro" id="IPR027417">
    <property type="entry name" value="P-loop_NTPase"/>
</dbReference>
<dbReference type="Gene3D" id="1.25.40.10">
    <property type="entry name" value="Tetratricopeptide repeat domain"/>
    <property type="match status" value="2"/>
</dbReference>
<dbReference type="Gene3D" id="3.40.50.300">
    <property type="entry name" value="P-loop containing nucleotide triphosphate hydrolases"/>
    <property type="match status" value="1"/>
</dbReference>
<evidence type="ECO:0000313" key="2">
    <source>
        <dbReference type="Proteomes" id="UP000234271"/>
    </source>
</evidence>
<dbReference type="InterPro" id="IPR011990">
    <property type="entry name" value="TPR-like_helical_dom_sf"/>
</dbReference>
<dbReference type="SMART" id="SM00028">
    <property type="entry name" value="TPR"/>
    <property type="match status" value="3"/>
</dbReference>
<dbReference type="InterPro" id="IPR019734">
    <property type="entry name" value="TPR_rpt"/>
</dbReference>
<dbReference type="SUPFAM" id="SSF48452">
    <property type="entry name" value="TPR-like"/>
    <property type="match status" value="1"/>
</dbReference>
<dbReference type="STRING" id="288004.AL038_14110"/>